<name>A0A379FSL2_PRORE</name>
<dbReference type="AlphaFoldDB" id="A0A379FSL2"/>
<dbReference type="EMBL" id="UGTZ01000001">
    <property type="protein sequence ID" value="SUC31739.1"/>
    <property type="molecule type" value="Genomic_DNA"/>
</dbReference>
<evidence type="ECO:0000313" key="2">
    <source>
        <dbReference type="Proteomes" id="UP000254208"/>
    </source>
</evidence>
<organism evidence="1 2">
    <name type="scientific">Providencia rettgeri</name>
    <dbReference type="NCBI Taxonomy" id="587"/>
    <lineage>
        <taxon>Bacteria</taxon>
        <taxon>Pseudomonadati</taxon>
        <taxon>Pseudomonadota</taxon>
        <taxon>Gammaproteobacteria</taxon>
        <taxon>Enterobacterales</taxon>
        <taxon>Morganellaceae</taxon>
        <taxon>Providencia</taxon>
    </lineage>
</organism>
<dbReference type="Proteomes" id="UP000254208">
    <property type="component" value="Unassembled WGS sequence"/>
</dbReference>
<reference evidence="1 2" key="1">
    <citation type="submission" date="2018-06" db="EMBL/GenBank/DDBJ databases">
        <authorList>
            <consortium name="Pathogen Informatics"/>
            <person name="Doyle S."/>
        </authorList>
    </citation>
    <scope>NUCLEOTIDE SEQUENCE [LARGE SCALE GENOMIC DNA]</scope>
    <source>
        <strain evidence="1 2">NCTC11801</strain>
    </source>
</reference>
<accession>A0A379FSL2</accession>
<evidence type="ECO:0000313" key="1">
    <source>
        <dbReference type="EMBL" id="SUC31739.1"/>
    </source>
</evidence>
<proteinExistence type="predicted"/>
<sequence length="33" mass="3761">MLRYGVSDLRAFFEMIFVSSNSLNKAGLSHEIQ</sequence>
<protein>
    <submittedName>
        <fullName evidence="1">Uncharacterized protein</fullName>
    </submittedName>
</protein>
<gene>
    <name evidence="1" type="ORF">NCTC11801_02700</name>
</gene>